<organism evidence="1 2">
    <name type="scientific">Ajellomyces capsulatus</name>
    <name type="common">Darling's disease fungus</name>
    <name type="synonym">Histoplasma capsulatum</name>
    <dbReference type="NCBI Taxonomy" id="5037"/>
    <lineage>
        <taxon>Eukaryota</taxon>
        <taxon>Fungi</taxon>
        <taxon>Dikarya</taxon>
        <taxon>Ascomycota</taxon>
        <taxon>Pezizomycotina</taxon>
        <taxon>Eurotiomycetes</taxon>
        <taxon>Eurotiomycetidae</taxon>
        <taxon>Onygenales</taxon>
        <taxon>Ajellomycetaceae</taxon>
        <taxon>Histoplasma</taxon>
    </lineage>
</organism>
<dbReference type="AlphaFoldDB" id="A0A8H7Z8P8"/>
<dbReference type="Proteomes" id="UP000670092">
    <property type="component" value="Unassembled WGS sequence"/>
</dbReference>
<accession>A0A8H7Z8P8</accession>
<gene>
    <name evidence="1" type="ORF">I7I52_02500</name>
</gene>
<reference evidence="1 2" key="1">
    <citation type="submission" date="2021-01" db="EMBL/GenBank/DDBJ databases">
        <title>Chromosome-level genome assembly of a human fungal pathogen reveals clustering of transcriptionally co-regulated genes.</title>
        <authorList>
            <person name="Voorhies M."/>
            <person name="Cohen S."/>
            <person name="Shea T.P."/>
            <person name="Petrus S."/>
            <person name="Munoz J.F."/>
            <person name="Poplawski S."/>
            <person name="Goldman W.E."/>
            <person name="Michael T."/>
            <person name="Cuomo C.A."/>
            <person name="Sil A."/>
            <person name="Beyhan S."/>
        </authorList>
    </citation>
    <scope>NUCLEOTIDE SEQUENCE [LARGE SCALE GENOMIC DNA]</scope>
    <source>
        <strain evidence="1 2">G184AR</strain>
    </source>
</reference>
<evidence type="ECO:0000313" key="1">
    <source>
        <dbReference type="EMBL" id="KAG5304238.1"/>
    </source>
</evidence>
<dbReference type="EMBL" id="JAEVHI010000001">
    <property type="protein sequence ID" value="KAG5304238.1"/>
    <property type="molecule type" value="Genomic_DNA"/>
</dbReference>
<evidence type="ECO:0000313" key="2">
    <source>
        <dbReference type="Proteomes" id="UP000670092"/>
    </source>
</evidence>
<dbReference type="VEuPathDB" id="FungiDB:I7I52_02500"/>
<protein>
    <submittedName>
        <fullName evidence="1">Uncharacterized protein</fullName>
    </submittedName>
</protein>
<proteinExistence type="predicted"/>
<sequence length="116" mass="13649">MRFNSHSSIRYCCVFSRTTRTPHLIFHFHHDPFRFRLARFAPLFGFPYDPNTLIGPSRGRYGIRCTSFDCPLKTRKAHTSSRRVQTCRLSHSFEIDLSRISRVSMAKRYQKTTFGA</sequence>
<comment type="caution">
    <text evidence="1">The sequence shown here is derived from an EMBL/GenBank/DDBJ whole genome shotgun (WGS) entry which is preliminary data.</text>
</comment>
<name>A0A8H7Z8P8_AJECA</name>